<evidence type="ECO:0000256" key="1">
    <source>
        <dbReference type="SAM" id="Phobius"/>
    </source>
</evidence>
<keyword evidence="3" id="KW-1185">Reference proteome</keyword>
<accession>A0ABY8Q6J5</accession>
<reference evidence="2 3" key="1">
    <citation type="submission" date="2023-04" db="EMBL/GenBank/DDBJ databases">
        <title>YMD61, complete Genome.</title>
        <authorList>
            <person name="Zhang J."/>
        </authorList>
    </citation>
    <scope>NUCLEOTIDE SEQUENCE [LARGE SCALE GENOMIC DNA]</scope>
    <source>
        <strain evidence="2 3">YMD61</strain>
    </source>
</reference>
<evidence type="ECO:0000313" key="2">
    <source>
        <dbReference type="EMBL" id="WGV16196.1"/>
    </source>
</evidence>
<proteinExistence type="predicted"/>
<dbReference type="Proteomes" id="UP001230978">
    <property type="component" value="Chromosome"/>
</dbReference>
<sequence length="127" mass="13494">MPAVAVIILQKAERISALLEERVGVKAGTSLEAGLRHASRHLPYDARAAGRRLAAAGQLARRSAGIVDVDAHRFDDDYRVLLRHLQAIEPGRVRPPGPSVWRFVTGVATAVASVVVLGVGLAYAGLI</sequence>
<keyword evidence="1" id="KW-0812">Transmembrane</keyword>
<keyword evidence="1" id="KW-1133">Transmembrane helix</keyword>
<gene>
    <name evidence="2" type="ORF">QF092_18430</name>
</gene>
<evidence type="ECO:0000313" key="3">
    <source>
        <dbReference type="Proteomes" id="UP001230978"/>
    </source>
</evidence>
<dbReference type="RefSeq" id="WP_281466301.1">
    <property type="nucleotide sequence ID" value="NZ_CP124535.1"/>
</dbReference>
<protein>
    <submittedName>
        <fullName evidence="2">Uncharacterized protein</fullName>
    </submittedName>
</protein>
<keyword evidence="1" id="KW-0472">Membrane</keyword>
<feature type="transmembrane region" description="Helical" evidence="1">
    <location>
        <begin position="100"/>
        <end position="126"/>
    </location>
</feature>
<dbReference type="EMBL" id="CP124535">
    <property type="protein sequence ID" value="WGV16196.1"/>
    <property type="molecule type" value="Genomic_DNA"/>
</dbReference>
<name>A0ABY8Q6J5_9RHOB</name>
<organism evidence="2 3">
    <name type="scientific">Fuscovulum ytuae</name>
    <dbReference type="NCBI Taxonomy" id="3042299"/>
    <lineage>
        <taxon>Bacteria</taxon>
        <taxon>Pseudomonadati</taxon>
        <taxon>Pseudomonadota</taxon>
        <taxon>Alphaproteobacteria</taxon>
        <taxon>Rhodobacterales</taxon>
        <taxon>Paracoccaceae</taxon>
        <taxon>Fuscovulum</taxon>
    </lineage>
</organism>